<dbReference type="Proteomes" id="UP001214441">
    <property type="component" value="Unassembled WGS sequence"/>
</dbReference>
<dbReference type="EMBL" id="JANCPR020000022">
    <property type="protein sequence ID" value="MDJ1134605.1"/>
    <property type="molecule type" value="Genomic_DNA"/>
</dbReference>
<name>A0ABT6ZZV6_9ACTN</name>
<organism evidence="1 2">
    <name type="scientific">Streptomyces iconiensis</name>
    <dbReference type="NCBI Taxonomy" id="1384038"/>
    <lineage>
        <taxon>Bacteria</taxon>
        <taxon>Bacillati</taxon>
        <taxon>Actinomycetota</taxon>
        <taxon>Actinomycetes</taxon>
        <taxon>Kitasatosporales</taxon>
        <taxon>Streptomycetaceae</taxon>
        <taxon>Streptomyces</taxon>
    </lineage>
</organism>
<proteinExistence type="predicted"/>
<keyword evidence="2" id="KW-1185">Reference proteome</keyword>
<reference evidence="1 2" key="1">
    <citation type="submission" date="2023-05" db="EMBL/GenBank/DDBJ databases">
        <title>Streptantibioticus silvisoli sp. nov., acidotolerant actinomycetes 1 from pine litter.</title>
        <authorList>
            <person name="Swiecimska M."/>
            <person name="Golinska P."/>
            <person name="Sangal V."/>
            <person name="Wachnowicz B."/>
            <person name="Goodfellow M."/>
        </authorList>
    </citation>
    <scope>NUCLEOTIDE SEQUENCE [LARGE SCALE GENOMIC DNA]</scope>
    <source>
        <strain evidence="1 2">DSM 42109</strain>
    </source>
</reference>
<comment type="caution">
    <text evidence="1">The sequence shown here is derived from an EMBL/GenBank/DDBJ whole genome shotgun (WGS) entry which is preliminary data.</text>
</comment>
<protein>
    <submittedName>
        <fullName evidence="1">Uncharacterized protein</fullName>
    </submittedName>
</protein>
<gene>
    <name evidence="1" type="ORF">NMN56_022105</name>
</gene>
<sequence>MSVVNSRIATACFVGGKFVKNHSERVFTTLHASSRSEANALWLGTAHATEGGTRHDV</sequence>
<dbReference type="RefSeq" id="WP_280842680.1">
    <property type="nucleotide sequence ID" value="NZ_JANCPR020000022.1"/>
</dbReference>
<evidence type="ECO:0000313" key="1">
    <source>
        <dbReference type="EMBL" id="MDJ1134605.1"/>
    </source>
</evidence>
<evidence type="ECO:0000313" key="2">
    <source>
        <dbReference type="Proteomes" id="UP001214441"/>
    </source>
</evidence>
<accession>A0ABT6ZZV6</accession>